<dbReference type="Proteomes" id="UP000672027">
    <property type="component" value="Chromosome"/>
</dbReference>
<protein>
    <recommendedName>
        <fullName evidence="4">DUF3096 domain-containing protein</fullName>
    </recommendedName>
</protein>
<keyword evidence="1" id="KW-1133">Transmembrane helix</keyword>
<sequence length="65" mass="7314">MENVSPQKSLVLGFEPAVLAVLLVFVLLFSAILPRAWPLIVGVIGLGLIIRRGILWYERRQRSDL</sequence>
<organism evidence="2 3">
    <name type="scientific">Candidatus Thiothrix anitrata</name>
    <dbReference type="NCBI Taxonomy" id="2823902"/>
    <lineage>
        <taxon>Bacteria</taxon>
        <taxon>Pseudomonadati</taxon>
        <taxon>Pseudomonadota</taxon>
        <taxon>Gammaproteobacteria</taxon>
        <taxon>Thiotrichales</taxon>
        <taxon>Thiotrichaceae</taxon>
        <taxon>Thiothrix</taxon>
    </lineage>
</organism>
<accession>A0ABX7X6J2</accession>
<proteinExistence type="predicted"/>
<gene>
    <name evidence="2" type="ORF">J8380_08090</name>
</gene>
<keyword evidence="3" id="KW-1185">Reference proteome</keyword>
<dbReference type="RefSeq" id="WP_210229945.1">
    <property type="nucleotide sequence ID" value="NZ_CP072800.1"/>
</dbReference>
<evidence type="ECO:0008006" key="4">
    <source>
        <dbReference type="Google" id="ProtNLM"/>
    </source>
</evidence>
<name>A0ABX7X6J2_9GAMM</name>
<keyword evidence="1" id="KW-0812">Transmembrane</keyword>
<keyword evidence="1" id="KW-0472">Membrane</keyword>
<feature type="transmembrane region" description="Helical" evidence="1">
    <location>
        <begin position="39"/>
        <end position="57"/>
    </location>
</feature>
<reference evidence="2 3" key="1">
    <citation type="submission" date="2021-04" db="EMBL/GenBank/DDBJ databases">
        <title>Genomics, taxonomy and metabolism of representatives of sulfur bacteria of the genus Thiothrix: Thiothrix fructosivorans QT, Thiothrix unzii A1T and three new species, Thiothrix subterranea sp. nov., Thiothrix litoralis sp. nov. and 'Candidatus Thiothrix anitrata' sp. nov.</title>
        <authorList>
            <person name="Ravin N.V."/>
            <person name="Smolyakov D."/>
            <person name="Rudenko T.S."/>
            <person name="Mardanov A.V."/>
            <person name="Beletsky A.V."/>
            <person name="Markov N.D."/>
            <person name="Fomenkov A.I."/>
            <person name="Roberts R.J."/>
            <person name="Karnachuk O.V."/>
            <person name="Novikov A."/>
            <person name="Grabovich M.Y."/>
        </authorList>
    </citation>
    <scope>NUCLEOTIDE SEQUENCE [LARGE SCALE GENOMIC DNA]</scope>
    <source>
        <strain evidence="2 3">A52</strain>
    </source>
</reference>
<feature type="transmembrane region" description="Helical" evidence="1">
    <location>
        <begin position="12"/>
        <end position="33"/>
    </location>
</feature>
<evidence type="ECO:0000313" key="3">
    <source>
        <dbReference type="Proteomes" id="UP000672027"/>
    </source>
</evidence>
<evidence type="ECO:0000313" key="2">
    <source>
        <dbReference type="EMBL" id="QTR51489.1"/>
    </source>
</evidence>
<dbReference type="EMBL" id="CP072800">
    <property type="protein sequence ID" value="QTR51489.1"/>
    <property type="molecule type" value="Genomic_DNA"/>
</dbReference>
<evidence type="ECO:0000256" key="1">
    <source>
        <dbReference type="SAM" id="Phobius"/>
    </source>
</evidence>